<evidence type="ECO:0000256" key="2">
    <source>
        <dbReference type="ARBA" id="ARBA00022475"/>
    </source>
</evidence>
<dbReference type="Pfam" id="PF00953">
    <property type="entry name" value="Glycos_transf_4"/>
    <property type="match status" value="1"/>
</dbReference>
<evidence type="ECO:0000313" key="10">
    <source>
        <dbReference type="Proteomes" id="UP001143486"/>
    </source>
</evidence>
<dbReference type="GO" id="GO:0009103">
    <property type="term" value="P:lipopolysaccharide biosynthetic process"/>
    <property type="evidence" value="ECO:0007669"/>
    <property type="project" value="TreeGrafter"/>
</dbReference>
<comment type="subcellular location">
    <subcellularLocation>
        <location evidence="1">Cell membrane</location>
        <topology evidence="1">Multi-pass membrane protein</topology>
    </subcellularLocation>
</comment>
<feature type="transmembrane region" description="Helical" evidence="8">
    <location>
        <begin position="151"/>
        <end position="168"/>
    </location>
</feature>
<dbReference type="GO" id="GO:0046872">
    <property type="term" value="F:metal ion binding"/>
    <property type="evidence" value="ECO:0007669"/>
    <property type="project" value="UniProtKB-KW"/>
</dbReference>
<keyword evidence="10" id="KW-1185">Reference proteome</keyword>
<evidence type="ECO:0000256" key="4">
    <source>
        <dbReference type="ARBA" id="ARBA00022692"/>
    </source>
</evidence>
<dbReference type="GO" id="GO:0016780">
    <property type="term" value="F:phosphotransferase activity, for other substituted phosphate groups"/>
    <property type="evidence" value="ECO:0007669"/>
    <property type="project" value="InterPro"/>
</dbReference>
<evidence type="ECO:0000256" key="1">
    <source>
        <dbReference type="ARBA" id="ARBA00004651"/>
    </source>
</evidence>
<keyword evidence="7" id="KW-0460">Magnesium</keyword>
<comment type="cofactor">
    <cofactor evidence="7">
        <name>Mg(2+)</name>
        <dbReference type="ChEBI" id="CHEBI:18420"/>
    </cofactor>
</comment>
<feature type="binding site" evidence="7">
    <location>
        <position position="144"/>
    </location>
    <ligand>
        <name>Mg(2+)</name>
        <dbReference type="ChEBI" id="CHEBI:18420"/>
    </ligand>
</feature>
<dbReference type="GO" id="GO:0071555">
    <property type="term" value="P:cell wall organization"/>
    <property type="evidence" value="ECO:0007669"/>
    <property type="project" value="TreeGrafter"/>
</dbReference>
<feature type="binding site" evidence="7">
    <location>
        <position position="204"/>
    </location>
    <ligand>
        <name>Mg(2+)</name>
        <dbReference type="ChEBI" id="CHEBI:18420"/>
    </ligand>
</feature>
<feature type="transmembrane region" description="Helical" evidence="8">
    <location>
        <begin position="99"/>
        <end position="116"/>
    </location>
</feature>
<name>A0A9W6IQF6_9PROT</name>
<keyword evidence="3" id="KW-0808">Transferase</keyword>
<dbReference type="PANTHER" id="PTHR22926:SF3">
    <property type="entry name" value="UNDECAPRENYL-PHOSPHATE ALPHA-N-ACETYLGLUCOSAMINYL 1-PHOSPHATE TRANSFERASE"/>
    <property type="match status" value="1"/>
</dbReference>
<feature type="transmembrane region" description="Helical" evidence="8">
    <location>
        <begin position="122"/>
        <end position="144"/>
    </location>
</feature>
<feature type="transmembrane region" description="Helical" evidence="8">
    <location>
        <begin position="174"/>
        <end position="193"/>
    </location>
</feature>
<keyword evidence="6 8" id="KW-0472">Membrane</keyword>
<feature type="transmembrane region" description="Helical" evidence="8">
    <location>
        <begin position="304"/>
        <end position="321"/>
    </location>
</feature>
<evidence type="ECO:0000256" key="7">
    <source>
        <dbReference type="PIRSR" id="PIRSR600715-1"/>
    </source>
</evidence>
<dbReference type="EMBL" id="BSFE01000014">
    <property type="protein sequence ID" value="GLK53782.1"/>
    <property type="molecule type" value="Genomic_DNA"/>
</dbReference>
<accession>A0A9W6IQF6</accession>
<dbReference type="GO" id="GO:0005886">
    <property type="term" value="C:plasma membrane"/>
    <property type="evidence" value="ECO:0007669"/>
    <property type="project" value="UniProtKB-SubCell"/>
</dbReference>
<evidence type="ECO:0000313" key="9">
    <source>
        <dbReference type="EMBL" id="GLK53782.1"/>
    </source>
</evidence>
<dbReference type="AlphaFoldDB" id="A0A9W6IQF6"/>
<dbReference type="PANTHER" id="PTHR22926">
    <property type="entry name" value="PHOSPHO-N-ACETYLMURAMOYL-PENTAPEPTIDE-TRANSFERASE"/>
    <property type="match status" value="1"/>
</dbReference>
<reference evidence="9" key="2">
    <citation type="submission" date="2023-01" db="EMBL/GenBank/DDBJ databases">
        <authorList>
            <person name="Sun Q."/>
            <person name="Evtushenko L."/>
        </authorList>
    </citation>
    <scope>NUCLEOTIDE SEQUENCE</scope>
    <source>
        <strain evidence="9">VKM B-1513</strain>
    </source>
</reference>
<evidence type="ECO:0000256" key="3">
    <source>
        <dbReference type="ARBA" id="ARBA00022679"/>
    </source>
</evidence>
<keyword evidence="2" id="KW-1003">Cell membrane</keyword>
<feature type="transmembrane region" description="Helical" evidence="8">
    <location>
        <begin position="205"/>
        <end position="224"/>
    </location>
</feature>
<keyword evidence="5 8" id="KW-1133">Transmembrane helix</keyword>
<sequence length="338" mass="33736">MMAGLVSALTAFLVALIVAGVMLRAGIIDRPNARSNHDSPTPRGGGLGAMAGVFSAWALLDAGSPATGAALAGIALGGGIAAALGLLDDLVTLSETLKFMVLALVSIAVAGMAGPVTELGIALPWLVGLAGSALWIFTTANAVNFMDGSDGLIAAVLIPAALALGVLAGGSVAVAAFGVAGAMAGFAVWNAPLAGARGRLFCGDAGALGMAVVFAGLALFWARMSGEGTVWLAPLLILPLLGDVLLTMAARVRAGRSAFVAHRAHAYQLMIALGASHRRVAGLWAVWSAGCGAVALAAQALGGGWINALALAAGIAAFWIFHRQVRKRADAAGLDVYQ</sequence>
<feature type="transmembrane region" description="Helical" evidence="8">
    <location>
        <begin position="66"/>
        <end position="87"/>
    </location>
</feature>
<dbReference type="Proteomes" id="UP001143486">
    <property type="component" value="Unassembled WGS sequence"/>
</dbReference>
<reference evidence="9" key="1">
    <citation type="journal article" date="2014" name="Int. J. Syst. Evol. Microbiol.">
        <title>Complete genome sequence of Corynebacterium casei LMG S-19264T (=DSM 44701T), isolated from a smear-ripened cheese.</title>
        <authorList>
            <consortium name="US DOE Joint Genome Institute (JGI-PGF)"/>
            <person name="Walter F."/>
            <person name="Albersmeier A."/>
            <person name="Kalinowski J."/>
            <person name="Ruckert C."/>
        </authorList>
    </citation>
    <scope>NUCLEOTIDE SEQUENCE</scope>
    <source>
        <strain evidence="9">VKM B-1513</strain>
    </source>
</reference>
<dbReference type="GO" id="GO:0044038">
    <property type="term" value="P:cell wall macromolecule biosynthetic process"/>
    <property type="evidence" value="ECO:0007669"/>
    <property type="project" value="TreeGrafter"/>
</dbReference>
<proteinExistence type="predicted"/>
<evidence type="ECO:0000256" key="5">
    <source>
        <dbReference type="ARBA" id="ARBA00022989"/>
    </source>
</evidence>
<dbReference type="InterPro" id="IPR000715">
    <property type="entry name" value="Glycosyl_transferase_4"/>
</dbReference>
<keyword evidence="4 8" id="KW-0812">Transmembrane</keyword>
<comment type="caution">
    <text evidence="9">The sequence shown here is derived from an EMBL/GenBank/DDBJ whole genome shotgun (WGS) entry which is preliminary data.</text>
</comment>
<protein>
    <submittedName>
        <fullName evidence="9">Glycosyltransferase WbpL</fullName>
    </submittedName>
</protein>
<feature type="transmembrane region" description="Helical" evidence="8">
    <location>
        <begin position="230"/>
        <end position="250"/>
    </location>
</feature>
<feature type="transmembrane region" description="Helical" evidence="8">
    <location>
        <begin position="6"/>
        <end position="23"/>
    </location>
</feature>
<dbReference type="RefSeq" id="WP_271188122.1">
    <property type="nucleotide sequence ID" value="NZ_BSFE01000014.1"/>
</dbReference>
<gene>
    <name evidence="9" type="primary">wbpL</name>
    <name evidence="9" type="ORF">GCM10017621_32900</name>
</gene>
<keyword evidence="7" id="KW-0479">Metal-binding</keyword>
<feature type="transmembrane region" description="Helical" evidence="8">
    <location>
        <begin position="280"/>
        <end position="298"/>
    </location>
</feature>
<evidence type="ECO:0000256" key="6">
    <source>
        <dbReference type="ARBA" id="ARBA00023136"/>
    </source>
</evidence>
<evidence type="ECO:0000256" key="8">
    <source>
        <dbReference type="SAM" id="Phobius"/>
    </source>
</evidence>
<organism evidence="9 10">
    <name type="scientific">Maricaulis virginensis</name>
    <dbReference type="NCBI Taxonomy" id="144022"/>
    <lineage>
        <taxon>Bacteria</taxon>
        <taxon>Pseudomonadati</taxon>
        <taxon>Pseudomonadota</taxon>
        <taxon>Alphaproteobacteria</taxon>
        <taxon>Maricaulales</taxon>
        <taxon>Maricaulaceae</taxon>
        <taxon>Maricaulis</taxon>
    </lineage>
</organism>